<proteinExistence type="predicted"/>
<sequence length="112" mass="12618">MVSKTISSVAKDVQELKKGNNSATMQQRVRDNLGGFNSPHHQRPFDNVSTYAYHDVPGGRGHYRPQEEFPSHEAWHEDNLYEDYGDNPNVGQASHGGYYGNQQGDKALDKIK</sequence>
<organism evidence="1 2">
    <name type="scientific">Catharanthus roseus</name>
    <name type="common">Madagascar periwinkle</name>
    <name type="synonym">Vinca rosea</name>
    <dbReference type="NCBI Taxonomy" id="4058"/>
    <lineage>
        <taxon>Eukaryota</taxon>
        <taxon>Viridiplantae</taxon>
        <taxon>Streptophyta</taxon>
        <taxon>Embryophyta</taxon>
        <taxon>Tracheophyta</taxon>
        <taxon>Spermatophyta</taxon>
        <taxon>Magnoliopsida</taxon>
        <taxon>eudicotyledons</taxon>
        <taxon>Gunneridae</taxon>
        <taxon>Pentapetalae</taxon>
        <taxon>asterids</taxon>
        <taxon>lamiids</taxon>
        <taxon>Gentianales</taxon>
        <taxon>Apocynaceae</taxon>
        <taxon>Rauvolfioideae</taxon>
        <taxon>Vinceae</taxon>
        <taxon>Catharanthinae</taxon>
        <taxon>Catharanthus</taxon>
    </lineage>
</organism>
<comment type="caution">
    <text evidence="1">The sequence shown here is derived from an EMBL/GenBank/DDBJ whole genome shotgun (WGS) entry which is preliminary data.</text>
</comment>
<keyword evidence="2" id="KW-1185">Reference proteome</keyword>
<evidence type="ECO:0000313" key="2">
    <source>
        <dbReference type="Proteomes" id="UP001060085"/>
    </source>
</evidence>
<protein>
    <submittedName>
        <fullName evidence="1">Uncharacterized protein</fullName>
    </submittedName>
</protein>
<gene>
    <name evidence="1" type="ORF">M9H77_02255</name>
</gene>
<accession>A0ACC0C8D5</accession>
<dbReference type="Proteomes" id="UP001060085">
    <property type="component" value="Linkage Group LG01"/>
</dbReference>
<evidence type="ECO:0000313" key="1">
    <source>
        <dbReference type="EMBL" id="KAI5681028.1"/>
    </source>
</evidence>
<reference evidence="2" key="1">
    <citation type="journal article" date="2023" name="Nat. Plants">
        <title>Single-cell RNA sequencing provides a high-resolution roadmap for understanding the multicellular compartmentation of specialized metabolism.</title>
        <authorList>
            <person name="Sun S."/>
            <person name="Shen X."/>
            <person name="Li Y."/>
            <person name="Li Y."/>
            <person name="Wang S."/>
            <person name="Li R."/>
            <person name="Zhang H."/>
            <person name="Shen G."/>
            <person name="Guo B."/>
            <person name="Wei J."/>
            <person name="Xu J."/>
            <person name="St-Pierre B."/>
            <person name="Chen S."/>
            <person name="Sun C."/>
        </authorList>
    </citation>
    <scope>NUCLEOTIDE SEQUENCE [LARGE SCALE GENOMIC DNA]</scope>
</reference>
<name>A0ACC0C8D5_CATRO</name>
<dbReference type="EMBL" id="CM044701">
    <property type="protein sequence ID" value="KAI5681028.1"/>
    <property type="molecule type" value="Genomic_DNA"/>
</dbReference>